<comment type="catalytic activity">
    <reaction evidence="13">
        <text>a di-trans,poly-cis-dolichyl beta-D-mannosyl phosphate + L-seryl-[protein] = 3-O-(alpha-D-mannosyl)-L-seryl-[protein] + a di-trans,poly-cis-dolichyl phosphate + H(+)</text>
        <dbReference type="Rhea" id="RHEA:17377"/>
        <dbReference type="Rhea" id="RHEA-COMP:9863"/>
        <dbReference type="Rhea" id="RHEA-COMP:13546"/>
        <dbReference type="Rhea" id="RHEA-COMP:19498"/>
        <dbReference type="Rhea" id="RHEA-COMP:19501"/>
        <dbReference type="ChEBI" id="CHEBI:15378"/>
        <dbReference type="ChEBI" id="CHEBI:29999"/>
        <dbReference type="ChEBI" id="CHEBI:57683"/>
        <dbReference type="ChEBI" id="CHEBI:58211"/>
        <dbReference type="ChEBI" id="CHEBI:137321"/>
        <dbReference type="EC" id="2.4.1.109"/>
    </reaction>
</comment>
<dbReference type="GO" id="GO:0004169">
    <property type="term" value="F:dolichyl-phosphate-mannose-protein mannosyltransferase activity"/>
    <property type="evidence" value="ECO:0007669"/>
    <property type="project" value="UniProtKB-EC"/>
</dbReference>
<dbReference type="InterPro" id="IPR045864">
    <property type="entry name" value="aa-tRNA-synth_II/BPL/LPL"/>
</dbReference>
<dbReference type="FunFam" id="2.80.10.50:FF:000012">
    <property type="entry name" value="Protein O-mannosyl-transferase 1"/>
    <property type="match status" value="1"/>
</dbReference>
<evidence type="ECO:0000256" key="8">
    <source>
        <dbReference type="ARBA" id="ARBA00022737"/>
    </source>
</evidence>
<comment type="catalytic activity">
    <reaction evidence="12">
        <text>a di-trans,poly-cis-dolichyl beta-D-mannosyl phosphate + L-threonyl-[protein] = 3-O-(alpha-D-mannosyl)-L-threonyl-[protein] + a di-trans,poly-cis-dolichyl phosphate + H(+)</text>
        <dbReference type="Rhea" id="RHEA:53396"/>
        <dbReference type="Rhea" id="RHEA-COMP:11060"/>
        <dbReference type="Rhea" id="RHEA-COMP:13547"/>
        <dbReference type="Rhea" id="RHEA-COMP:19498"/>
        <dbReference type="Rhea" id="RHEA-COMP:19501"/>
        <dbReference type="ChEBI" id="CHEBI:15378"/>
        <dbReference type="ChEBI" id="CHEBI:30013"/>
        <dbReference type="ChEBI" id="CHEBI:57683"/>
        <dbReference type="ChEBI" id="CHEBI:58211"/>
        <dbReference type="ChEBI" id="CHEBI:137323"/>
        <dbReference type="EC" id="2.4.1.109"/>
    </reaction>
</comment>
<evidence type="ECO:0000256" key="10">
    <source>
        <dbReference type="ARBA" id="ARBA00022989"/>
    </source>
</evidence>
<dbReference type="InterPro" id="IPR006195">
    <property type="entry name" value="aa-tRNA-synth_II"/>
</dbReference>
<feature type="domain" description="MIR" evidence="15">
    <location>
        <begin position="974"/>
        <end position="1030"/>
    </location>
</feature>
<dbReference type="InterPro" id="IPR027005">
    <property type="entry name" value="PMT-like"/>
</dbReference>
<evidence type="ECO:0000259" key="15">
    <source>
        <dbReference type="PROSITE" id="PS50919"/>
    </source>
</evidence>
<evidence type="ECO:0000256" key="2">
    <source>
        <dbReference type="ARBA" id="ARBA00004922"/>
    </source>
</evidence>
<dbReference type="InterPro" id="IPR036300">
    <property type="entry name" value="MIR_dom_sf"/>
</dbReference>
<evidence type="ECO:0000256" key="11">
    <source>
        <dbReference type="ARBA" id="ARBA00023136"/>
    </source>
</evidence>
<dbReference type="Pfam" id="PF16192">
    <property type="entry name" value="PMT_4TMC"/>
    <property type="match status" value="1"/>
</dbReference>
<dbReference type="InterPro" id="IPR016093">
    <property type="entry name" value="MIR_motif"/>
</dbReference>
<feature type="domain" description="Aminoacyl-transfer RNA synthetases class-II family profile" evidence="14">
    <location>
        <begin position="306"/>
        <end position="581"/>
    </location>
</feature>
<dbReference type="InterPro" id="IPR032421">
    <property type="entry name" value="PMT_4TMC"/>
</dbReference>
<organism evidence="16">
    <name type="scientific">Magallana gigas</name>
    <name type="common">Pacific oyster</name>
    <name type="synonym">Crassostrea gigas</name>
    <dbReference type="NCBI Taxonomy" id="29159"/>
    <lineage>
        <taxon>Eukaryota</taxon>
        <taxon>Metazoa</taxon>
        <taxon>Spiralia</taxon>
        <taxon>Lophotrochozoa</taxon>
        <taxon>Mollusca</taxon>
        <taxon>Bivalvia</taxon>
        <taxon>Autobranchia</taxon>
        <taxon>Pteriomorphia</taxon>
        <taxon>Ostreida</taxon>
        <taxon>Ostreoidea</taxon>
        <taxon>Ostreidae</taxon>
        <taxon>Magallana</taxon>
    </lineage>
</organism>
<dbReference type="HOGENOM" id="CLU_263845_0_0_1"/>
<feature type="domain" description="MIR" evidence="15">
    <location>
        <begin position="911"/>
        <end position="968"/>
    </location>
</feature>
<evidence type="ECO:0000256" key="6">
    <source>
        <dbReference type="ARBA" id="ARBA00022679"/>
    </source>
</evidence>
<comment type="similarity">
    <text evidence="3">Belongs to the glycosyltransferase 39 family.</text>
</comment>
<gene>
    <name evidence="16" type="ORF">CGI_10018197</name>
</gene>
<evidence type="ECO:0000256" key="1">
    <source>
        <dbReference type="ARBA" id="ARBA00004477"/>
    </source>
</evidence>
<evidence type="ECO:0000256" key="5">
    <source>
        <dbReference type="ARBA" id="ARBA00022676"/>
    </source>
</evidence>
<keyword evidence="8" id="KW-0677">Repeat</keyword>
<dbReference type="PANTHER" id="PTHR10050">
    <property type="entry name" value="DOLICHYL-PHOSPHATE-MANNOSE--PROTEIN MANNOSYLTRANSFERASE"/>
    <property type="match status" value="1"/>
</dbReference>
<dbReference type="SUPFAM" id="SSF55681">
    <property type="entry name" value="Class II aaRS and biotin synthetases"/>
    <property type="match status" value="1"/>
</dbReference>
<dbReference type="PROSITE" id="PS50862">
    <property type="entry name" value="AA_TRNA_LIGASE_II"/>
    <property type="match status" value="1"/>
</dbReference>
<keyword evidence="7" id="KW-0812">Transmembrane</keyword>
<keyword evidence="9" id="KW-0256">Endoplasmic reticulum</keyword>
<dbReference type="CDD" id="cd23281">
    <property type="entry name" value="beta-trefoil_MIR_POMT1"/>
    <property type="match status" value="1"/>
</dbReference>
<keyword evidence="10" id="KW-1133">Transmembrane helix</keyword>
<dbReference type="InterPro" id="IPR003342">
    <property type="entry name" value="ArnT-like_N"/>
</dbReference>
<comment type="pathway">
    <text evidence="2">Protein modification; protein glycosylation.</text>
</comment>
<dbReference type="Gene3D" id="2.80.10.50">
    <property type="match status" value="1"/>
</dbReference>
<dbReference type="Gene3D" id="3.30.930.10">
    <property type="entry name" value="Bira Bifunctional Protein, Domain 2"/>
    <property type="match status" value="1"/>
</dbReference>
<sequence>MEGSKCTKGSNSKIDKNVTCLLSSIVLPYVLPNYLDGSKNEDRDGYDKLCKIAPSLDRFCGHEWSAGNSSIWQLVDCRKVNHAVSTALMDCFIKTFMSSRCCQERDNLPEFGSSVLSELSMIDPDLDVGKKLANPIELQKNIEARGLENINIQKLIQNEEIENVKVKARGLREQHDTVVKSLQDVHHEVNLMAFGLPNTLSLQTIQNEEIENVKVKARGLREQHDTVVKSLQDVHHEVNLMAFGLPNTLSLQTPVDNEEVLEVFGSTEIKQKKDNFSHIEVAEKTDLIKFSSVGDQAFYFTGEAAELQQHLLSYFSTRVVDQGFIPMKTPDFFKDFVIEGCGIHKEMTYLMHQPYVDQGIQYCVLGTSEASFAAYLTKMNISQKSLPLQLMSMGPSYSPMRKLLYPGLFSAAQTSKVNLLGVNSTSEESYSTFTELQQLILEMYKQLEIPLRLILVPAHKLKLSEEIRAELQIWTPSLQEYLSVYGEVLDTTRLIAVLLEHGSLDKKACYSLFPGMEIQSTTPPPADRQRERVTSFHPQDDIRRLMPEPQRVEFEVDVVQFLLTLAALGSRLWMLGHPRAVVFDELHFAKFALLYTKKIFFFDVHPPLGKLLLAVAGGFSGLEDNADFDHIGAGYSPTFPVYTMRLLPAVLGSLVVPLVYQIAVELRLSRWAALLAGLCVIFDNALLVQSRFMLMEGMLLFFMCLSLYSYLKFRNLAHRQFSVQWFFWLSLTGVSFTCNLSIKYVGFFTAALIMIQVAKDYWNLLGDVTKSDLCLVKHLFVRAFLLLTVPVLGYVFIFYIHLSLLTKAGPHDNIMTSAFQASLEGGLAALTKGQPLNVAYGSQITLRHTHSLSPGKPCWLHSHAHVYPIRYPDGRGSSHQQQVTCYVFKDINNWWIVKHPDRNLLVVDEPPKPVKHGDVVQLVHGITSRALNSHDVAAPLTPQNQEVTCYIDYNISMASQNLWKVEIVNRKSDDEAWQIINSHIRLHHLGTGQALKSTGKQLPDWGFFQLEVTTDRVTDQPATVWNVEEHRYTKIQDKEGQTRDIAHSEMIPTEPTRLSFWTKFLELQYKMFMAKGDVEMEHKYSSEPIQWPFLSKNVAYWMSPNNNQQIHLIGNPVVWYSAFLSVILYVGVFVFYLMRRQRACYDLSESDWSNFVFVGEILVGGYLLHYLPFFLTDRTLFLHSYLPCVIYKILAMAALTDHLYSLSKRISYIPSLLTIFVLGLVTCVVWAFYRLSPFTYGSISLRTEEILGLMWRDTWDFLIHATPSPPPQ</sequence>
<dbReference type="Pfam" id="PF02815">
    <property type="entry name" value="MIR"/>
    <property type="match status" value="1"/>
</dbReference>
<dbReference type="AlphaFoldDB" id="K1QZQ1"/>
<evidence type="ECO:0000256" key="13">
    <source>
        <dbReference type="ARBA" id="ARBA00045102"/>
    </source>
</evidence>
<accession>K1QZQ1</accession>
<keyword evidence="11" id="KW-0472">Membrane</keyword>
<reference evidence="16" key="1">
    <citation type="journal article" date="2012" name="Nature">
        <title>The oyster genome reveals stress adaptation and complexity of shell formation.</title>
        <authorList>
            <person name="Zhang G."/>
            <person name="Fang X."/>
            <person name="Guo X."/>
            <person name="Li L."/>
            <person name="Luo R."/>
            <person name="Xu F."/>
            <person name="Yang P."/>
            <person name="Zhang L."/>
            <person name="Wang X."/>
            <person name="Qi H."/>
            <person name="Xiong Z."/>
            <person name="Que H."/>
            <person name="Xie Y."/>
            <person name="Holland P.W."/>
            <person name="Paps J."/>
            <person name="Zhu Y."/>
            <person name="Wu F."/>
            <person name="Chen Y."/>
            <person name="Wang J."/>
            <person name="Peng C."/>
            <person name="Meng J."/>
            <person name="Yang L."/>
            <person name="Liu J."/>
            <person name="Wen B."/>
            <person name="Zhang N."/>
            <person name="Huang Z."/>
            <person name="Zhu Q."/>
            <person name="Feng Y."/>
            <person name="Mount A."/>
            <person name="Hedgecock D."/>
            <person name="Xu Z."/>
            <person name="Liu Y."/>
            <person name="Domazet-Loso T."/>
            <person name="Du Y."/>
            <person name="Sun X."/>
            <person name="Zhang S."/>
            <person name="Liu B."/>
            <person name="Cheng P."/>
            <person name="Jiang X."/>
            <person name="Li J."/>
            <person name="Fan D."/>
            <person name="Wang W."/>
            <person name="Fu W."/>
            <person name="Wang T."/>
            <person name="Wang B."/>
            <person name="Zhang J."/>
            <person name="Peng Z."/>
            <person name="Li Y."/>
            <person name="Li N."/>
            <person name="Wang J."/>
            <person name="Chen M."/>
            <person name="He Y."/>
            <person name="Tan F."/>
            <person name="Song X."/>
            <person name="Zheng Q."/>
            <person name="Huang R."/>
            <person name="Yang H."/>
            <person name="Du X."/>
            <person name="Chen L."/>
            <person name="Yang M."/>
            <person name="Gaffney P.M."/>
            <person name="Wang S."/>
            <person name="Luo L."/>
            <person name="She Z."/>
            <person name="Ming Y."/>
            <person name="Huang W."/>
            <person name="Zhang S."/>
            <person name="Huang B."/>
            <person name="Zhang Y."/>
            <person name="Qu T."/>
            <person name="Ni P."/>
            <person name="Miao G."/>
            <person name="Wang J."/>
            <person name="Wang Q."/>
            <person name="Steinberg C.E."/>
            <person name="Wang H."/>
            <person name="Li N."/>
            <person name="Qian L."/>
            <person name="Zhang G."/>
            <person name="Li Y."/>
            <person name="Yang H."/>
            <person name="Liu X."/>
            <person name="Wang J."/>
            <person name="Yin Y."/>
            <person name="Wang J."/>
        </authorList>
    </citation>
    <scope>NUCLEOTIDE SEQUENCE [LARGE SCALE GENOMIC DNA]</scope>
    <source>
        <strain evidence="16">05x7-T-G4-1.051#20</strain>
    </source>
</reference>
<dbReference type="EC" id="2.4.1.109" evidence="4"/>
<evidence type="ECO:0000313" key="16">
    <source>
        <dbReference type="EMBL" id="EKC34345.1"/>
    </source>
</evidence>
<keyword evidence="6 16" id="KW-0808">Transferase</keyword>
<feature type="domain" description="MIR" evidence="15">
    <location>
        <begin position="835"/>
        <end position="900"/>
    </location>
</feature>
<dbReference type="Pfam" id="PF02366">
    <property type="entry name" value="PMT"/>
    <property type="match status" value="1"/>
</dbReference>
<keyword evidence="5 16" id="KW-0328">Glycosyltransferase</keyword>
<dbReference type="EMBL" id="JH816623">
    <property type="protein sequence ID" value="EKC34345.1"/>
    <property type="molecule type" value="Genomic_DNA"/>
</dbReference>
<proteinExistence type="inferred from homology"/>
<dbReference type="UniPathway" id="UPA00378"/>
<evidence type="ECO:0000256" key="4">
    <source>
        <dbReference type="ARBA" id="ARBA00012839"/>
    </source>
</evidence>
<evidence type="ECO:0000259" key="14">
    <source>
        <dbReference type="PROSITE" id="PS50862"/>
    </source>
</evidence>
<dbReference type="GO" id="GO:0005789">
    <property type="term" value="C:endoplasmic reticulum membrane"/>
    <property type="evidence" value="ECO:0007669"/>
    <property type="project" value="UniProtKB-SubCell"/>
</dbReference>
<dbReference type="SUPFAM" id="SSF82109">
    <property type="entry name" value="MIR domain"/>
    <property type="match status" value="1"/>
</dbReference>
<evidence type="ECO:0000256" key="12">
    <source>
        <dbReference type="ARBA" id="ARBA00045085"/>
    </source>
</evidence>
<dbReference type="SMART" id="SM00472">
    <property type="entry name" value="MIR"/>
    <property type="match status" value="3"/>
</dbReference>
<protein>
    <recommendedName>
        <fullName evidence="4">dolichyl-phosphate-mannose--protein mannosyltransferase</fullName>
        <ecNumber evidence="4">2.4.1.109</ecNumber>
    </recommendedName>
</protein>
<dbReference type="PANTHER" id="PTHR10050:SF51">
    <property type="entry name" value="PROTEIN O-MANNOSYL-TRANSFERASE 1"/>
    <property type="match status" value="1"/>
</dbReference>
<evidence type="ECO:0000256" key="9">
    <source>
        <dbReference type="ARBA" id="ARBA00022824"/>
    </source>
</evidence>
<comment type="subcellular location">
    <subcellularLocation>
        <location evidence="1">Endoplasmic reticulum membrane</location>
        <topology evidence="1">Multi-pass membrane protein</topology>
    </subcellularLocation>
</comment>
<evidence type="ECO:0000256" key="7">
    <source>
        <dbReference type="ARBA" id="ARBA00022692"/>
    </source>
</evidence>
<dbReference type="FunCoup" id="K1QZQ1">
    <property type="interactions" value="304"/>
</dbReference>
<evidence type="ECO:0000256" key="3">
    <source>
        <dbReference type="ARBA" id="ARBA00007222"/>
    </source>
</evidence>
<name>K1QZQ1_MAGGI</name>
<dbReference type="PROSITE" id="PS50919">
    <property type="entry name" value="MIR"/>
    <property type="match status" value="3"/>
</dbReference>
<dbReference type="InParanoid" id="K1QZQ1"/>